<dbReference type="Pfam" id="PF00319">
    <property type="entry name" value="SRF-TF"/>
    <property type="match status" value="1"/>
</dbReference>
<dbReference type="RefSeq" id="XP_018435453.1">
    <property type="nucleotide sequence ID" value="XM_018579951.2"/>
</dbReference>
<keyword evidence="3" id="KW-0238">DNA-binding</keyword>
<keyword evidence="7" id="KW-1185">Reference proteome</keyword>
<sequence length="361" mass="41118">MASSSFFPSSSSSAMTTKKTTKASQLRATLFQKASSLKATSLANRQETVFRKARELSILCGVEVCVIYYGSDGELRTWPKDREKVKDLALRYSRLSDVKRHTKQHDLDTFLEEIDDPKNKKKVKLDSGYKYPDWDPRFDNFSAEQLTELIQSLERKQAVMQHRLRAVLESQRQRSMRYMNQEQMQMNHLQLPNQAQSLAPLPNSLTVYQYPNMETYPRLLGAQDTGMNGSLGTNMLPYNGSLGTNMLPYNSFNTNCVDMFPNQFNQNCSKVEVFPQGTGISSMKVEDYTGPVWAQGSEINGLQNMDMYRYNNNNNSNTNGFSHQLVQFPAQRAAAPVYQCMDGSTQNNVPTQMRFNLSQCL</sequence>
<organism evidence="7 8">
    <name type="scientific">Raphanus sativus</name>
    <name type="common">Radish</name>
    <name type="synonym">Raphanus raphanistrum var. sativus</name>
    <dbReference type="NCBI Taxonomy" id="3726"/>
    <lineage>
        <taxon>Eukaryota</taxon>
        <taxon>Viridiplantae</taxon>
        <taxon>Streptophyta</taxon>
        <taxon>Embryophyta</taxon>
        <taxon>Tracheophyta</taxon>
        <taxon>Spermatophyta</taxon>
        <taxon>Magnoliopsida</taxon>
        <taxon>eudicotyledons</taxon>
        <taxon>Gunneridae</taxon>
        <taxon>Pentapetalae</taxon>
        <taxon>rosids</taxon>
        <taxon>malvids</taxon>
        <taxon>Brassicales</taxon>
        <taxon>Brassicaceae</taxon>
        <taxon>Brassiceae</taxon>
        <taxon>Raphanus</taxon>
    </lineage>
</organism>
<keyword evidence="2" id="KW-0805">Transcription regulation</keyword>
<dbReference type="GeneID" id="108807700"/>
<dbReference type="GO" id="GO:0003677">
    <property type="term" value="F:DNA binding"/>
    <property type="evidence" value="ECO:0007669"/>
    <property type="project" value="UniProtKB-KW"/>
</dbReference>
<dbReference type="SUPFAM" id="SSF55455">
    <property type="entry name" value="SRF-like"/>
    <property type="match status" value="1"/>
</dbReference>
<evidence type="ECO:0000313" key="8">
    <source>
        <dbReference type="RefSeq" id="XP_018435453.1"/>
    </source>
</evidence>
<keyword evidence="5" id="KW-0539">Nucleus</keyword>
<reference evidence="8" key="2">
    <citation type="submission" date="2025-08" db="UniProtKB">
        <authorList>
            <consortium name="RefSeq"/>
        </authorList>
    </citation>
    <scope>IDENTIFICATION</scope>
    <source>
        <tissue evidence="8">Leaf</tissue>
    </source>
</reference>
<dbReference type="Proteomes" id="UP000504610">
    <property type="component" value="Chromosome 6"/>
</dbReference>
<dbReference type="AlphaFoldDB" id="A0A6J0JIJ0"/>
<dbReference type="SMART" id="SM00432">
    <property type="entry name" value="MADS"/>
    <property type="match status" value="1"/>
</dbReference>
<evidence type="ECO:0000256" key="1">
    <source>
        <dbReference type="ARBA" id="ARBA00004123"/>
    </source>
</evidence>
<dbReference type="OrthoDB" id="833365at2759"/>
<dbReference type="InterPro" id="IPR036879">
    <property type="entry name" value="TF_MADSbox_sf"/>
</dbReference>
<dbReference type="InterPro" id="IPR002100">
    <property type="entry name" value="TF_MADSbox"/>
</dbReference>
<evidence type="ECO:0000256" key="2">
    <source>
        <dbReference type="ARBA" id="ARBA00023015"/>
    </source>
</evidence>
<dbReference type="PROSITE" id="PS50066">
    <property type="entry name" value="MADS_BOX_2"/>
    <property type="match status" value="1"/>
</dbReference>
<dbReference type="GO" id="GO:0005634">
    <property type="term" value="C:nucleus"/>
    <property type="evidence" value="ECO:0007669"/>
    <property type="project" value="UniProtKB-SubCell"/>
</dbReference>
<gene>
    <name evidence="8" type="primary">LOC108807700</name>
</gene>
<dbReference type="GO" id="GO:0046983">
    <property type="term" value="F:protein dimerization activity"/>
    <property type="evidence" value="ECO:0007669"/>
    <property type="project" value="InterPro"/>
</dbReference>
<proteinExistence type="predicted"/>
<feature type="domain" description="MADS-box" evidence="6">
    <location>
        <begin position="38"/>
        <end position="82"/>
    </location>
</feature>
<evidence type="ECO:0000313" key="7">
    <source>
        <dbReference type="Proteomes" id="UP000504610"/>
    </source>
</evidence>
<reference evidence="7" key="1">
    <citation type="journal article" date="2019" name="Database">
        <title>The radish genome database (RadishGD): an integrated information resource for radish genomics.</title>
        <authorList>
            <person name="Yu H.J."/>
            <person name="Baek S."/>
            <person name="Lee Y.J."/>
            <person name="Cho A."/>
            <person name="Mun J.H."/>
        </authorList>
    </citation>
    <scope>NUCLEOTIDE SEQUENCE [LARGE SCALE GENOMIC DNA]</scope>
    <source>
        <strain evidence="7">cv. WK10039</strain>
    </source>
</reference>
<evidence type="ECO:0000256" key="4">
    <source>
        <dbReference type="ARBA" id="ARBA00023163"/>
    </source>
</evidence>
<dbReference type="Gene3D" id="3.40.1810.10">
    <property type="entry name" value="Transcription factor, MADS-box"/>
    <property type="match status" value="1"/>
</dbReference>
<accession>A0A6J0JIJ0</accession>
<evidence type="ECO:0000256" key="3">
    <source>
        <dbReference type="ARBA" id="ARBA00023125"/>
    </source>
</evidence>
<protein>
    <submittedName>
        <fullName evidence="8">Agamous-like MADS-box protein AGL103</fullName>
    </submittedName>
</protein>
<dbReference type="KEGG" id="rsz:108807700"/>
<evidence type="ECO:0000259" key="6">
    <source>
        <dbReference type="PROSITE" id="PS50066"/>
    </source>
</evidence>
<keyword evidence="4" id="KW-0804">Transcription</keyword>
<name>A0A6J0JIJ0_RAPSA</name>
<evidence type="ECO:0000256" key="5">
    <source>
        <dbReference type="ARBA" id="ARBA00023242"/>
    </source>
</evidence>
<comment type="subcellular location">
    <subcellularLocation>
        <location evidence="1">Nucleus</location>
    </subcellularLocation>
</comment>